<dbReference type="GO" id="GO:0004977">
    <property type="term" value="F:melanocortin receptor activity"/>
    <property type="evidence" value="ECO:0007669"/>
    <property type="project" value="InterPro"/>
</dbReference>
<keyword evidence="4 9" id="KW-1133">Transmembrane helix</keyword>
<dbReference type="InterPro" id="IPR001671">
    <property type="entry name" value="Melcrt_ACTH_rcpt"/>
</dbReference>
<dbReference type="AlphaFoldDB" id="A0A3B4BS50"/>
<dbReference type="Gene3D" id="1.20.1070.10">
    <property type="entry name" value="Rhodopsin 7-helix transmembrane proteins"/>
    <property type="match status" value="1"/>
</dbReference>
<dbReference type="PANTHER" id="PTHR22750">
    <property type="entry name" value="G-PROTEIN COUPLED RECEPTOR"/>
    <property type="match status" value="1"/>
</dbReference>
<dbReference type="InterPro" id="IPR017452">
    <property type="entry name" value="GPCR_Rhodpsn_7TM"/>
</dbReference>
<feature type="transmembrane region" description="Helical" evidence="9">
    <location>
        <begin position="187"/>
        <end position="214"/>
    </location>
</feature>
<evidence type="ECO:0000256" key="7">
    <source>
        <dbReference type="ARBA" id="ARBA00023170"/>
    </source>
</evidence>
<keyword evidence="7" id="KW-0675">Receptor</keyword>
<evidence type="ECO:0000256" key="3">
    <source>
        <dbReference type="ARBA" id="ARBA00022692"/>
    </source>
</evidence>
<feature type="transmembrane region" description="Helical" evidence="9">
    <location>
        <begin position="145"/>
        <end position="167"/>
    </location>
</feature>
<evidence type="ECO:0000256" key="6">
    <source>
        <dbReference type="ARBA" id="ARBA00023136"/>
    </source>
</evidence>
<evidence type="ECO:0000256" key="5">
    <source>
        <dbReference type="ARBA" id="ARBA00023040"/>
    </source>
</evidence>
<sequence>LTAVTQPTTAMFFYNLSGRDLIVEEQHYRSVGFFIGVLLTGVSIIFLNGLVLTAIVINRRLHYPFYYLLGNLAVTDLCVGISYLVITCLSGVWTSTVSTSQWFFRQGLIDTSLMASLMNLMAIALERQQTIFTMQLHSKMTNQRIILLIVAVWIMAILIGLSPVMGWNCLCDLSSCSETLPLFSRSYVLTISILSLLIMFIVVILYTCICVYVWKKSRRMTEHTSRDQSKGTVVSLMNTVLLILGCFVLCWTPALLLLLLDGLHHVPQKLLVVESFILTLVACNSLVNPIIYTYRDQDVRTTFKCIFCCFCVAYHAYLSCTGHEVKHPSQVQRTPVQTYITIYSSNSNTSATTWDTIATPQQPS</sequence>
<name>A0A3B4BS50_PYGNA</name>
<dbReference type="PROSITE" id="PS50262">
    <property type="entry name" value="G_PROTEIN_RECEP_F1_2"/>
    <property type="match status" value="1"/>
</dbReference>
<dbReference type="SUPFAM" id="SSF81321">
    <property type="entry name" value="Family A G protein-coupled receptor-like"/>
    <property type="match status" value="1"/>
</dbReference>
<dbReference type="Ensembl" id="ENSPNAT00000010384.2">
    <property type="protein sequence ID" value="ENSPNAP00000002468.2"/>
    <property type="gene ID" value="ENSPNAG00000009009.2"/>
</dbReference>
<reference evidence="11" key="3">
    <citation type="submission" date="2025-09" db="UniProtKB">
        <authorList>
            <consortium name="Ensembl"/>
        </authorList>
    </citation>
    <scope>IDENTIFICATION</scope>
</reference>
<evidence type="ECO:0000313" key="11">
    <source>
        <dbReference type="Ensembl" id="ENSPNAP00000002468.2"/>
    </source>
</evidence>
<dbReference type="InterPro" id="IPR000276">
    <property type="entry name" value="GPCR_Rhodpsn"/>
</dbReference>
<dbReference type="PRINTS" id="PR00534">
    <property type="entry name" value="MCRFAMILY"/>
</dbReference>
<organism evidence="11 12">
    <name type="scientific">Pygocentrus nattereri</name>
    <name type="common">Red-bellied piranha</name>
    <dbReference type="NCBI Taxonomy" id="42514"/>
    <lineage>
        <taxon>Eukaryota</taxon>
        <taxon>Metazoa</taxon>
        <taxon>Chordata</taxon>
        <taxon>Craniata</taxon>
        <taxon>Vertebrata</taxon>
        <taxon>Euteleostomi</taxon>
        <taxon>Actinopterygii</taxon>
        <taxon>Neopterygii</taxon>
        <taxon>Teleostei</taxon>
        <taxon>Ostariophysi</taxon>
        <taxon>Characiformes</taxon>
        <taxon>Characoidei</taxon>
        <taxon>Pygocentrus</taxon>
    </lineage>
</organism>
<keyword evidence="8" id="KW-0807">Transducer</keyword>
<accession>A0A3B4BS50</accession>
<keyword evidence="6 9" id="KW-0472">Membrane</keyword>
<keyword evidence="5" id="KW-0297">G-protein coupled receptor</keyword>
<evidence type="ECO:0000256" key="9">
    <source>
        <dbReference type="SAM" id="Phobius"/>
    </source>
</evidence>
<dbReference type="Proteomes" id="UP001501920">
    <property type="component" value="Chromosome 12"/>
</dbReference>
<evidence type="ECO:0000259" key="10">
    <source>
        <dbReference type="PROSITE" id="PS50262"/>
    </source>
</evidence>
<dbReference type="Pfam" id="PF00001">
    <property type="entry name" value="7tm_1"/>
    <property type="match status" value="1"/>
</dbReference>
<protein>
    <recommendedName>
        <fullName evidence="10">G-protein coupled receptors family 1 profile domain-containing protein</fullName>
    </recommendedName>
</protein>
<feature type="transmembrane region" description="Helical" evidence="9">
    <location>
        <begin position="33"/>
        <end position="58"/>
    </location>
</feature>
<dbReference type="PRINTS" id="PR00237">
    <property type="entry name" value="GPCRRHODOPSN"/>
</dbReference>
<reference evidence="11 12" key="1">
    <citation type="submission" date="2020-10" db="EMBL/GenBank/DDBJ databases">
        <title>Pygocentrus nattereri (red-bellied piranha) genome, fPygNat1, primary haplotype.</title>
        <authorList>
            <person name="Myers G."/>
            <person name="Meyer A."/>
            <person name="Karagic N."/>
            <person name="Pippel M."/>
            <person name="Winkler S."/>
            <person name="Tracey A."/>
            <person name="Wood J."/>
            <person name="Formenti G."/>
            <person name="Howe K."/>
            <person name="Fedrigo O."/>
            <person name="Jarvis E.D."/>
        </authorList>
    </citation>
    <scope>NUCLEOTIDE SEQUENCE [LARGE SCALE GENOMIC DNA]</scope>
</reference>
<evidence type="ECO:0000313" key="12">
    <source>
        <dbReference type="Proteomes" id="UP001501920"/>
    </source>
</evidence>
<feature type="transmembrane region" description="Helical" evidence="9">
    <location>
        <begin position="65"/>
        <end position="86"/>
    </location>
</feature>
<feature type="transmembrane region" description="Helical" evidence="9">
    <location>
        <begin position="272"/>
        <end position="294"/>
    </location>
</feature>
<feature type="transmembrane region" description="Helical" evidence="9">
    <location>
        <begin position="235"/>
        <end position="260"/>
    </location>
</feature>
<reference evidence="11" key="2">
    <citation type="submission" date="2025-08" db="UniProtKB">
        <authorList>
            <consortium name="Ensembl"/>
        </authorList>
    </citation>
    <scope>IDENTIFICATION</scope>
</reference>
<proteinExistence type="predicted"/>
<keyword evidence="12" id="KW-1185">Reference proteome</keyword>
<evidence type="ECO:0000256" key="1">
    <source>
        <dbReference type="ARBA" id="ARBA00004651"/>
    </source>
</evidence>
<dbReference type="GO" id="GO:0005886">
    <property type="term" value="C:plasma membrane"/>
    <property type="evidence" value="ECO:0007669"/>
    <property type="project" value="UniProtKB-SubCell"/>
</dbReference>
<evidence type="ECO:0000256" key="4">
    <source>
        <dbReference type="ARBA" id="ARBA00022989"/>
    </source>
</evidence>
<dbReference type="GeneTree" id="ENSGT01120000271896"/>
<comment type="subcellular location">
    <subcellularLocation>
        <location evidence="1">Cell membrane</location>
        <topology evidence="1">Multi-pass membrane protein</topology>
    </subcellularLocation>
</comment>
<keyword evidence="2" id="KW-1003">Cell membrane</keyword>
<evidence type="ECO:0000256" key="2">
    <source>
        <dbReference type="ARBA" id="ARBA00022475"/>
    </source>
</evidence>
<keyword evidence="3 9" id="KW-0812">Transmembrane</keyword>
<feature type="domain" description="G-protein coupled receptors family 1 profile" evidence="10">
    <location>
        <begin position="47"/>
        <end position="292"/>
    </location>
</feature>
<feature type="transmembrane region" description="Helical" evidence="9">
    <location>
        <begin position="106"/>
        <end position="125"/>
    </location>
</feature>
<evidence type="ECO:0000256" key="8">
    <source>
        <dbReference type="ARBA" id="ARBA00023224"/>
    </source>
</evidence>